<dbReference type="InterPro" id="IPR036249">
    <property type="entry name" value="Thioredoxin-like_sf"/>
</dbReference>
<dbReference type="EMBL" id="VUOA01000008">
    <property type="protein sequence ID" value="KAA2241196.1"/>
    <property type="molecule type" value="Genomic_DNA"/>
</dbReference>
<protein>
    <submittedName>
        <fullName evidence="2">DUF1223 domain-containing protein</fullName>
    </submittedName>
</protein>
<keyword evidence="1" id="KW-0732">Signal</keyword>
<dbReference type="PANTHER" id="PTHR36057:SF1">
    <property type="entry name" value="LIPOPROTEIN LIPID ATTACHMENT SITE-LIKE PROTEIN, PUTATIVE (DUF1223)-RELATED"/>
    <property type="match status" value="1"/>
</dbReference>
<gene>
    <name evidence="2" type="ORF">F0L46_04160</name>
</gene>
<dbReference type="OrthoDB" id="9808254at2"/>
<evidence type="ECO:0000256" key="1">
    <source>
        <dbReference type="SAM" id="SignalP"/>
    </source>
</evidence>
<reference evidence="2 3" key="1">
    <citation type="submission" date="2019-09" db="EMBL/GenBank/DDBJ databases">
        <title>Salinarimonas rosea gen. nov., sp. nov., a new member of the a-2 subgroup of the Proteobacteria.</title>
        <authorList>
            <person name="Liu J."/>
        </authorList>
    </citation>
    <scope>NUCLEOTIDE SEQUENCE [LARGE SCALE GENOMIC DNA]</scope>
    <source>
        <strain evidence="2 3">BN140002</strain>
    </source>
</reference>
<dbReference type="AlphaFoldDB" id="A0A5B2VS72"/>
<keyword evidence="3" id="KW-1185">Reference proteome</keyword>
<dbReference type="SUPFAM" id="SSF52833">
    <property type="entry name" value="Thioredoxin-like"/>
    <property type="match status" value="1"/>
</dbReference>
<name>A0A5B2VS72_9HYPH</name>
<accession>A0A5B2VS72</accession>
<feature type="signal peptide" evidence="1">
    <location>
        <begin position="1"/>
        <end position="26"/>
    </location>
</feature>
<dbReference type="Proteomes" id="UP000323142">
    <property type="component" value="Unassembled WGS sequence"/>
</dbReference>
<sequence>MVDRSMTRWLLIALAALGAAAAPAAAETPLKAVVELFTSQGCSSCPPADARLAELARRPDVVALTLPVDYWDYLGWKDTLARPEFSARQRAYSHGRGDRAVFTPQMVVNGALACIGSDGGAVDRTLDQAAGEGSALPVQVRARLEGGSVRIEIEGSEATPSGVWLLPVLRSRDVAIGRGENRGRAVTYVNVVRGVLRVGEWSGGSMKLDAALPPGEEADAYVVLVQAMRGTKPARILGAAKVGAF</sequence>
<feature type="chain" id="PRO_5022852060" evidence="1">
    <location>
        <begin position="27"/>
        <end position="245"/>
    </location>
</feature>
<dbReference type="PANTHER" id="PTHR36057">
    <property type="match status" value="1"/>
</dbReference>
<evidence type="ECO:0000313" key="2">
    <source>
        <dbReference type="EMBL" id="KAA2241196.1"/>
    </source>
</evidence>
<dbReference type="InterPro" id="IPR010634">
    <property type="entry name" value="DUF1223"/>
</dbReference>
<dbReference type="Pfam" id="PF06764">
    <property type="entry name" value="DUF1223"/>
    <property type="match status" value="1"/>
</dbReference>
<organism evidence="2 3">
    <name type="scientific">Salinarimonas soli</name>
    <dbReference type="NCBI Taxonomy" id="1638099"/>
    <lineage>
        <taxon>Bacteria</taxon>
        <taxon>Pseudomonadati</taxon>
        <taxon>Pseudomonadota</taxon>
        <taxon>Alphaproteobacteria</taxon>
        <taxon>Hyphomicrobiales</taxon>
        <taxon>Salinarimonadaceae</taxon>
        <taxon>Salinarimonas</taxon>
    </lineage>
</organism>
<evidence type="ECO:0000313" key="3">
    <source>
        <dbReference type="Proteomes" id="UP000323142"/>
    </source>
</evidence>
<comment type="caution">
    <text evidence="2">The sequence shown here is derived from an EMBL/GenBank/DDBJ whole genome shotgun (WGS) entry which is preliminary data.</text>
</comment>
<proteinExistence type="predicted"/>
<reference evidence="2 3" key="2">
    <citation type="submission" date="2019-09" db="EMBL/GenBank/DDBJ databases">
        <authorList>
            <person name="Jin C."/>
        </authorList>
    </citation>
    <scope>NUCLEOTIDE SEQUENCE [LARGE SCALE GENOMIC DNA]</scope>
    <source>
        <strain evidence="2 3">BN140002</strain>
    </source>
</reference>